<sequence length="120" mass="13239">MSSEVAVGASSPTLFQGWLTLIRPNFFYQTDSNVPDSTTYWFHLTNLNVVDVTIVPPSGSKVVLGPNKTYGPAYSNGTYSIVAPGTPDVVYFKINYKDYDTISTERGPLNGKFTLTTEMR</sequence>
<evidence type="ECO:0000313" key="1">
    <source>
        <dbReference type="EMBL" id="PPQ96212.1"/>
    </source>
</evidence>
<name>A0A409XZL2_9AGAR</name>
<evidence type="ECO:0000313" key="2">
    <source>
        <dbReference type="Proteomes" id="UP000284706"/>
    </source>
</evidence>
<dbReference type="AlphaFoldDB" id="A0A409XZL2"/>
<proteinExistence type="predicted"/>
<protein>
    <submittedName>
        <fullName evidence="1">Uncharacterized protein</fullName>
    </submittedName>
</protein>
<organism evidence="1 2">
    <name type="scientific">Gymnopilus dilepis</name>
    <dbReference type="NCBI Taxonomy" id="231916"/>
    <lineage>
        <taxon>Eukaryota</taxon>
        <taxon>Fungi</taxon>
        <taxon>Dikarya</taxon>
        <taxon>Basidiomycota</taxon>
        <taxon>Agaricomycotina</taxon>
        <taxon>Agaricomycetes</taxon>
        <taxon>Agaricomycetidae</taxon>
        <taxon>Agaricales</taxon>
        <taxon>Agaricineae</taxon>
        <taxon>Hymenogastraceae</taxon>
        <taxon>Gymnopilus</taxon>
    </lineage>
</organism>
<reference evidence="1 2" key="1">
    <citation type="journal article" date="2018" name="Evol. Lett.">
        <title>Horizontal gene cluster transfer increased hallucinogenic mushroom diversity.</title>
        <authorList>
            <person name="Reynolds H.T."/>
            <person name="Vijayakumar V."/>
            <person name="Gluck-Thaler E."/>
            <person name="Korotkin H.B."/>
            <person name="Matheny P.B."/>
            <person name="Slot J.C."/>
        </authorList>
    </citation>
    <scope>NUCLEOTIDE SEQUENCE [LARGE SCALE GENOMIC DNA]</scope>
    <source>
        <strain evidence="1 2">SRW20</strain>
    </source>
</reference>
<dbReference type="Proteomes" id="UP000284706">
    <property type="component" value="Unassembled WGS sequence"/>
</dbReference>
<dbReference type="InParanoid" id="A0A409XZL2"/>
<dbReference type="OrthoDB" id="3099948at2759"/>
<accession>A0A409XZL2</accession>
<keyword evidence="2" id="KW-1185">Reference proteome</keyword>
<gene>
    <name evidence="1" type="ORF">CVT26_005618</name>
</gene>
<dbReference type="EMBL" id="NHYE01001388">
    <property type="protein sequence ID" value="PPQ96212.1"/>
    <property type="molecule type" value="Genomic_DNA"/>
</dbReference>
<comment type="caution">
    <text evidence="1">The sequence shown here is derived from an EMBL/GenBank/DDBJ whole genome shotgun (WGS) entry which is preliminary data.</text>
</comment>